<evidence type="ECO:0000256" key="4">
    <source>
        <dbReference type="ARBA" id="ARBA00022692"/>
    </source>
</evidence>
<dbReference type="InterPro" id="IPR036259">
    <property type="entry name" value="MFS_trans_sf"/>
</dbReference>
<gene>
    <name evidence="9" type="ORF">ACFQ5M_07135</name>
</gene>
<comment type="caution">
    <text evidence="9">The sequence shown here is derived from an EMBL/GenBank/DDBJ whole genome shotgun (WGS) entry which is preliminary data.</text>
</comment>
<evidence type="ECO:0000256" key="1">
    <source>
        <dbReference type="ARBA" id="ARBA00004651"/>
    </source>
</evidence>
<dbReference type="PANTHER" id="PTHR23517:SF10">
    <property type="entry name" value="MAJOR FACILITATOR SUPERFAMILY (MFS) PROFILE DOMAIN-CONTAINING PROTEIN"/>
    <property type="match status" value="1"/>
</dbReference>
<dbReference type="InterPro" id="IPR011701">
    <property type="entry name" value="MFS"/>
</dbReference>
<feature type="transmembrane region" description="Helical" evidence="7">
    <location>
        <begin position="361"/>
        <end position="381"/>
    </location>
</feature>
<evidence type="ECO:0000256" key="3">
    <source>
        <dbReference type="ARBA" id="ARBA00022475"/>
    </source>
</evidence>
<dbReference type="EMBL" id="JBHTOP010000022">
    <property type="protein sequence ID" value="MFD1671861.1"/>
    <property type="molecule type" value="Genomic_DNA"/>
</dbReference>
<comment type="subcellular location">
    <subcellularLocation>
        <location evidence="1">Cell membrane</location>
        <topology evidence="1">Multi-pass membrane protein</topology>
    </subcellularLocation>
</comment>
<feature type="domain" description="Major facilitator superfamily (MFS) profile" evidence="8">
    <location>
        <begin position="7"/>
        <end position="384"/>
    </location>
</feature>
<dbReference type="Proteomes" id="UP001597267">
    <property type="component" value="Unassembled WGS sequence"/>
</dbReference>
<accession>A0ABW4J6I4</accession>
<sequence>MQKQGLALKWLLLGALITNTGISAIWPLTTIYMHEYLHKSLTAAGIVLFINSIVMVGGNYLGGYLFDRWQPYRTLLTGITINVFATLILIFFHGWPSYAIFLVILSFGNGIVGTSITAFATMVKNQQSSYVFNVLYFMNNIGIVFGTLIVGFVLPFGIQYIFMLSMLLFILFWIVAALKFNVLPERKRKKYDKGPAQLPKQNKHQIIGLMLVFIVAWIIYAQWQSTISAFMVSHGMTVKDYSFVWTFNAIVVVTFQPVLTHFDAFLYRHIKARLNVGFLLFATGFVVLIFAKEYWHFLLSMGILTLGEISAFPSVSTYVDSLVYESQRGRFQGIVNAAASFGRAVGPLVGAQVIALSSYHSLFVGCVVALVVFLLNFDIILRRSRTQKL</sequence>
<dbReference type="InterPro" id="IPR050171">
    <property type="entry name" value="MFS_Transporters"/>
</dbReference>
<keyword evidence="6 7" id="KW-0472">Membrane</keyword>
<dbReference type="Gene3D" id="1.20.1250.20">
    <property type="entry name" value="MFS general substrate transporter like domains"/>
    <property type="match status" value="1"/>
</dbReference>
<feature type="transmembrane region" description="Helical" evidence="7">
    <location>
        <begin position="98"/>
        <end position="122"/>
    </location>
</feature>
<evidence type="ECO:0000256" key="7">
    <source>
        <dbReference type="SAM" id="Phobius"/>
    </source>
</evidence>
<feature type="transmembrane region" description="Helical" evidence="7">
    <location>
        <begin position="204"/>
        <end position="223"/>
    </location>
</feature>
<dbReference type="SUPFAM" id="SSF103473">
    <property type="entry name" value="MFS general substrate transporter"/>
    <property type="match status" value="1"/>
</dbReference>
<feature type="transmembrane region" description="Helical" evidence="7">
    <location>
        <begin position="134"/>
        <end position="154"/>
    </location>
</feature>
<organism evidence="9 10">
    <name type="scientific">Agrilactobacillus yilanensis</name>
    <dbReference type="NCBI Taxonomy" id="2485997"/>
    <lineage>
        <taxon>Bacteria</taxon>
        <taxon>Bacillati</taxon>
        <taxon>Bacillota</taxon>
        <taxon>Bacilli</taxon>
        <taxon>Lactobacillales</taxon>
        <taxon>Lactobacillaceae</taxon>
        <taxon>Agrilactobacillus</taxon>
    </lineage>
</organism>
<dbReference type="PROSITE" id="PS50850">
    <property type="entry name" value="MFS"/>
    <property type="match status" value="1"/>
</dbReference>
<feature type="transmembrane region" description="Helical" evidence="7">
    <location>
        <begin position="41"/>
        <end position="62"/>
    </location>
</feature>
<evidence type="ECO:0000256" key="5">
    <source>
        <dbReference type="ARBA" id="ARBA00022989"/>
    </source>
</evidence>
<feature type="transmembrane region" description="Helical" evidence="7">
    <location>
        <begin position="74"/>
        <end position="92"/>
    </location>
</feature>
<reference evidence="10" key="1">
    <citation type="journal article" date="2019" name="Int. J. Syst. Evol. Microbiol.">
        <title>The Global Catalogue of Microorganisms (GCM) 10K type strain sequencing project: providing services to taxonomists for standard genome sequencing and annotation.</title>
        <authorList>
            <consortium name="The Broad Institute Genomics Platform"/>
            <consortium name="The Broad Institute Genome Sequencing Center for Infectious Disease"/>
            <person name="Wu L."/>
            <person name="Ma J."/>
        </authorList>
    </citation>
    <scope>NUCLEOTIDE SEQUENCE [LARGE SCALE GENOMIC DNA]</scope>
    <source>
        <strain evidence="10">CCM 8896</strain>
    </source>
</reference>
<evidence type="ECO:0000313" key="10">
    <source>
        <dbReference type="Proteomes" id="UP001597267"/>
    </source>
</evidence>
<protein>
    <submittedName>
        <fullName evidence="9">MDR family MFS transporter</fullName>
    </submittedName>
</protein>
<evidence type="ECO:0000259" key="8">
    <source>
        <dbReference type="PROSITE" id="PS50850"/>
    </source>
</evidence>
<dbReference type="CDD" id="cd17329">
    <property type="entry name" value="MFS_MdtH_MDR_like"/>
    <property type="match status" value="1"/>
</dbReference>
<feature type="transmembrane region" description="Helical" evidence="7">
    <location>
        <begin position="243"/>
        <end position="262"/>
    </location>
</feature>
<dbReference type="Pfam" id="PF07690">
    <property type="entry name" value="MFS_1"/>
    <property type="match status" value="2"/>
</dbReference>
<feature type="transmembrane region" description="Helical" evidence="7">
    <location>
        <begin position="274"/>
        <end position="291"/>
    </location>
</feature>
<keyword evidence="3" id="KW-1003">Cell membrane</keyword>
<keyword evidence="5 7" id="KW-1133">Transmembrane helix</keyword>
<evidence type="ECO:0000256" key="6">
    <source>
        <dbReference type="ARBA" id="ARBA00023136"/>
    </source>
</evidence>
<feature type="transmembrane region" description="Helical" evidence="7">
    <location>
        <begin position="7"/>
        <end position="29"/>
    </location>
</feature>
<dbReference type="InterPro" id="IPR020846">
    <property type="entry name" value="MFS_dom"/>
</dbReference>
<keyword evidence="10" id="KW-1185">Reference proteome</keyword>
<proteinExistence type="predicted"/>
<evidence type="ECO:0000313" key="9">
    <source>
        <dbReference type="EMBL" id="MFD1671861.1"/>
    </source>
</evidence>
<feature type="transmembrane region" description="Helical" evidence="7">
    <location>
        <begin position="160"/>
        <end position="183"/>
    </location>
</feature>
<name>A0ABW4J6I4_9LACO</name>
<keyword evidence="2" id="KW-0813">Transport</keyword>
<keyword evidence="4 7" id="KW-0812">Transmembrane</keyword>
<evidence type="ECO:0000256" key="2">
    <source>
        <dbReference type="ARBA" id="ARBA00022448"/>
    </source>
</evidence>
<dbReference type="RefSeq" id="WP_125714445.1">
    <property type="nucleotide sequence ID" value="NZ_JBHTOP010000022.1"/>
</dbReference>
<dbReference type="PANTHER" id="PTHR23517">
    <property type="entry name" value="RESISTANCE PROTEIN MDTM, PUTATIVE-RELATED-RELATED"/>
    <property type="match status" value="1"/>
</dbReference>